<feature type="compositionally biased region" description="Polar residues" evidence="6">
    <location>
        <begin position="429"/>
        <end position="446"/>
    </location>
</feature>
<keyword evidence="1 5" id="KW-0479">Metal-binding</keyword>
<evidence type="ECO:0000256" key="2">
    <source>
        <dbReference type="ARBA" id="ARBA00022737"/>
    </source>
</evidence>
<dbReference type="SUPFAM" id="SSF57938">
    <property type="entry name" value="DnaJ/Hsp40 cysteine-rich domain"/>
    <property type="match status" value="1"/>
</dbReference>
<gene>
    <name evidence="9" type="primary">DNAJA2</name>
    <name evidence="9" type="ORF">FIM1_2597</name>
</gene>
<sequence length="446" mass="50665">MVQSLYEVLEIETGASEVEIRKAYRKLALKYHPDKIVDEDEREESEAKFKEITAAYEILSDPELREKYDTYGDAGFGAGGPEEDYEFDDFMNFFQQYQRQQGQGQGYGAGFGGGSFGQPEAESMRTPDSRINYKMTTKQLYMGKTVTFQLKRKCLCAHCGGTGLRKKHFQKPEIYCTSCNAQGFKERITRLAGGYMVKERVVCDTCKGKGKYRKKSSSDGCKHCAGKGLVVEEKPQTVYISRGSRHGDEFRLPQMADMEYGKETGDVVVVIEEDSSGSHQLERKGNDLHCTLNISLVDALTGFSTTVCETFDNRRLHLTIPPGKVVRPGNYFKFEGEGWPISNGASFGDMYVKINIEFPKDNWFNEKSEVTALRNILPGLKSKESKQPDPLNTEEVFKYSILQSHDELPDYLAQEREKFNKQQQEEQRQSAFDNDYTQMPSECATQ</sequence>
<evidence type="ECO:0000313" key="10">
    <source>
        <dbReference type="Proteomes" id="UP000422736"/>
    </source>
</evidence>
<dbReference type="PANTHER" id="PTHR43888">
    <property type="entry name" value="DNAJ-LIKE-2, ISOFORM A-RELATED"/>
    <property type="match status" value="1"/>
</dbReference>
<dbReference type="CDD" id="cd10719">
    <property type="entry name" value="DnaJ_zf"/>
    <property type="match status" value="1"/>
</dbReference>
<dbReference type="Pfam" id="PF00684">
    <property type="entry name" value="DnaJ_CXXCXGXG"/>
    <property type="match status" value="1"/>
</dbReference>
<dbReference type="CDD" id="cd10747">
    <property type="entry name" value="DnaJ_C"/>
    <property type="match status" value="1"/>
</dbReference>
<dbReference type="CDD" id="cd06257">
    <property type="entry name" value="DnaJ"/>
    <property type="match status" value="1"/>
</dbReference>
<proteinExistence type="predicted"/>
<reference evidence="9 10" key="1">
    <citation type="submission" date="2016-03" db="EMBL/GenBank/DDBJ databases">
        <title>How can Kluyveromyces marxianus grow so fast - potential evolutionary course in Saccharomyces Complex revealed by comparative genomics.</title>
        <authorList>
            <person name="Mo W."/>
            <person name="Lu W."/>
            <person name="Yang X."/>
            <person name="Qi J."/>
            <person name="Lv H."/>
        </authorList>
    </citation>
    <scope>NUCLEOTIDE SEQUENCE [LARGE SCALE GENOMIC DNA]</scope>
    <source>
        <strain evidence="9 10">FIM1</strain>
    </source>
</reference>
<evidence type="ECO:0000259" key="7">
    <source>
        <dbReference type="PROSITE" id="PS50076"/>
    </source>
</evidence>
<feature type="domain" description="J" evidence="7">
    <location>
        <begin position="4"/>
        <end position="72"/>
    </location>
</feature>
<evidence type="ECO:0000256" key="1">
    <source>
        <dbReference type="ARBA" id="ARBA00022723"/>
    </source>
</evidence>
<dbReference type="Pfam" id="PF01556">
    <property type="entry name" value="DnaJ_C"/>
    <property type="match status" value="1"/>
</dbReference>
<dbReference type="InterPro" id="IPR036410">
    <property type="entry name" value="HSP_DnaJ_Cys-rich_dom_sf"/>
</dbReference>
<dbReference type="SUPFAM" id="SSF49493">
    <property type="entry name" value="HSP40/DnaJ peptide-binding domain"/>
    <property type="match status" value="2"/>
</dbReference>
<feature type="compositionally biased region" description="Basic and acidic residues" evidence="6">
    <location>
        <begin position="415"/>
        <end position="428"/>
    </location>
</feature>
<dbReference type="Gene3D" id="1.10.287.110">
    <property type="entry name" value="DnaJ domain"/>
    <property type="match status" value="1"/>
</dbReference>
<dbReference type="PROSITE" id="PS50076">
    <property type="entry name" value="DNAJ_2"/>
    <property type="match status" value="1"/>
</dbReference>
<feature type="domain" description="CR-type" evidence="8">
    <location>
        <begin position="143"/>
        <end position="233"/>
    </location>
</feature>
<keyword evidence="2" id="KW-0677">Repeat</keyword>
<dbReference type="EMBL" id="CP015057">
    <property type="protein sequence ID" value="QGN15899.1"/>
    <property type="molecule type" value="Genomic_DNA"/>
</dbReference>
<dbReference type="InterPro" id="IPR018253">
    <property type="entry name" value="DnaJ_domain_CS"/>
</dbReference>
<evidence type="ECO:0000256" key="3">
    <source>
        <dbReference type="ARBA" id="ARBA00022771"/>
    </source>
</evidence>
<evidence type="ECO:0000256" key="6">
    <source>
        <dbReference type="SAM" id="MobiDB-lite"/>
    </source>
</evidence>
<dbReference type="Pfam" id="PF00226">
    <property type="entry name" value="DnaJ"/>
    <property type="match status" value="1"/>
</dbReference>
<dbReference type="PRINTS" id="PR00625">
    <property type="entry name" value="JDOMAIN"/>
</dbReference>
<evidence type="ECO:0000313" key="9">
    <source>
        <dbReference type="EMBL" id="QGN15899.1"/>
    </source>
</evidence>
<keyword evidence="10" id="KW-1185">Reference proteome</keyword>
<dbReference type="InterPro" id="IPR044713">
    <property type="entry name" value="DNJA1/2-like"/>
</dbReference>
<dbReference type="Gene3D" id="2.10.230.10">
    <property type="entry name" value="Heat shock protein DnaJ, cysteine-rich domain"/>
    <property type="match status" value="1"/>
</dbReference>
<evidence type="ECO:0000256" key="4">
    <source>
        <dbReference type="ARBA" id="ARBA00022833"/>
    </source>
</evidence>
<dbReference type="InterPro" id="IPR001623">
    <property type="entry name" value="DnaJ_domain"/>
</dbReference>
<feature type="region of interest" description="Disordered" evidence="6">
    <location>
        <begin position="415"/>
        <end position="446"/>
    </location>
</feature>
<keyword evidence="3 5" id="KW-0863">Zinc-finger</keyword>
<protein>
    <submittedName>
        <fullName evidence="9">DnaJ protein-like protein XDJ1</fullName>
    </submittedName>
</protein>
<dbReference type="InterPro" id="IPR001305">
    <property type="entry name" value="HSP_DnaJ_Cys-rich_dom"/>
</dbReference>
<dbReference type="PROSITE" id="PS51188">
    <property type="entry name" value="ZF_CR"/>
    <property type="match status" value="1"/>
</dbReference>
<dbReference type="InterPro" id="IPR036869">
    <property type="entry name" value="J_dom_sf"/>
</dbReference>
<keyword evidence="4 5" id="KW-0862">Zinc</keyword>
<dbReference type="Gene3D" id="2.60.260.20">
    <property type="entry name" value="Urease metallochaperone UreE, N-terminal domain"/>
    <property type="match status" value="2"/>
</dbReference>
<evidence type="ECO:0000256" key="5">
    <source>
        <dbReference type="PROSITE-ProRule" id="PRU00546"/>
    </source>
</evidence>
<dbReference type="InterPro" id="IPR008971">
    <property type="entry name" value="HSP40/DnaJ_pept-bd"/>
</dbReference>
<name>A0ABX6EYF3_KLUMA</name>
<dbReference type="Proteomes" id="UP000422736">
    <property type="component" value="Chromosome 4"/>
</dbReference>
<evidence type="ECO:0000259" key="8">
    <source>
        <dbReference type="PROSITE" id="PS51188"/>
    </source>
</evidence>
<organism evidence="9 10">
    <name type="scientific">Kluyveromyces marxianus</name>
    <name type="common">Yeast</name>
    <name type="synonym">Candida kefyr</name>
    <dbReference type="NCBI Taxonomy" id="4911"/>
    <lineage>
        <taxon>Eukaryota</taxon>
        <taxon>Fungi</taxon>
        <taxon>Dikarya</taxon>
        <taxon>Ascomycota</taxon>
        <taxon>Saccharomycotina</taxon>
        <taxon>Saccharomycetes</taxon>
        <taxon>Saccharomycetales</taxon>
        <taxon>Saccharomycetaceae</taxon>
        <taxon>Kluyveromyces</taxon>
    </lineage>
</organism>
<feature type="zinc finger region" description="CR-type" evidence="5">
    <location>
        <begin position="143"/>
        <end position="233"/>
    </location>
</feature>
<accession>A0ABX6EYF3</accession>
<dbReference type="PROSITE" id="PS00636">
    <property type="entry name" value="DNAJ_1"/>
    <property type="match status" value="1"/>
</dbReference>
<dbReference type="SMART" id="SM00271">
    <property type="entry name" value="DnaJ"/>
    <property type="match status" value="1"/>
</dbReference>
<dbReference type="InterPro" id="IPR002939">
    <property type="entry name" value="DnaJ_C"/>
</dbReference>
<dbReference type="SUPFAM" id="SSF46565">
    <property type="entry name" value="Chaperone J-domain"/>
    <property type="match status" value="1"/>
</dbReference>